<evidence type="ECO:0000256" key="6">
    <source>
        <dbReference type="ARBA" id="ARBA00022692"/>
    </source>
</evidence>
<keyword evidence="10" id="KW-0472">Membrane</keyword>
<dbReference type="CDD" id="cd15465">
    <property type="entry name" value="bS6_mito"/>
    <property type="match status" value="1"/>
</dbReference>
<dbReference type="GO" id="GO:0005840">
    <property type="term" value="C:ribosome"/>
    <property type="evidence" value="ECO:0007669"/>
    <property type="project" value="InterPro"/>
</dbReference>
<keyword evidence="8" id="KW-0653">Protein transport</keyword>
<comment type="similarity">
    <text evidence="3">Belongs to the Tom40 family.</text>
</comment>
<dbReference type="Gene3D" id="3.30.70.60">
    <property type="match status" value="1"/>
</dbReference>
<dbReference type="Proteomes" id="UP001151518">
    <property type="component" value="Unassembled WGS sequence"/>
</dbReference>
<evidence type="ECO:0000256" key="8">
    <source>
        <dbReference type="ARBA" id="ARBA00022927"/>
    </source>
</evidence>
<reference evidence="11" key="1">
    <citation type="submission" date="2022-07" db="EMBL/GenBank/DDBJ databases">
        <title>Phylogenomic reconstructions and comparative analyses of Kickxellomycotina fungi.</title>
        <authorList>
            <person name="Reynolds N.K."/>
            <person name="Stajich J.E."/>
            <person name="Barry K."/>
            <person name="Grigoriev I.V."/>
            <person name="Crous P."/>
            <person name="Smith M.E."/>
        </authorList>
    </citation>
    <scope>NUCLEOTIDE SEQUENCE</scope>
    <source>
        <strain evidence="11">NRRL 3115</strain>
    </source>
</reference>
<proteinExistence type="inferred from homology"/>
<keyword evidence="5" id="KW-1134">Transmembrane beta strand</keyword>
<comment type="similarity">
    <text evidence="2">Belongs to the bacterial ribosomal protein bS6 family.</text>
</comment>
<evidence type="ECO:0000256" key="7">
    <source>
        <dbReference type="ARBA" id="ARBA00022787"/>
    </source>
</evidence>
<dbReference type="Pfam" id="PF01250">
    <property type="entry name" value="Ribosomal_S6"/>
    <property type="match status" value="1"/>
</dbReference>
<dbReference type="PANTHER" id="PTHR10802">
    <property type="entry name" value="MITOCHONDRIAL IMPORT RECEPTOR SUBUNIT TOM40"/>
    <property type="match status" value="1"/>
</dbReference>
<comment type="caution">
    <text evidence="11">The sequence shown here is derived from an EMBL/GenBank/DDBJ whole genome shotgun (WGS) entry which is preliminary data.</text>
</comment>
<evidence type="ECO:0000256" key="3">
    <source>
        <dbReference type="ARBA" id="ARBA00010510"/>
    </source>
</evidence>
<evidence type="ECO:0000256" key="2">
    <source>
        <dbReference type="ARBA" id="ARBA00009512"/>
    </source>
</evidence>
<dbReference type="AlphaFoldDB" id="A0A9W8G4D2"/>
<gene>
    <name evidence="11" type="primary">TOM40</name>
    <name evidence="11" type="ORF">GGI25_002109</name>
</gene>
<evidence type="ECO:0000256" key="5">
    <source>
        <dbReference type="ARBA" id="ARBA00022452"/>
    </source>
</evidence>
<dbReference type="InterPro" id="IPR027246">
    <property type="entry name" value="Porin_Euk/Tom40"/>
</dbReference>
<dbReference type="Gene3D" id="2.40.160.10">
    <property type="entry name" value="Porin"/>
    <property type="match status" value="1"/>
</dbReference>
<comment type="subcellular location">
    <subcellularLocation>
        <location evidence="1">Mitochondrion outer membrane</location>
        <topology evidence="1">Multi-pass membrane protein</topology>
    </subcellularLocation>
</comment>
<dbReference type="GO" id="GO:0005741">
    <property type="term" value="C:mitochondrial outer membrane"/>
    <property type="evidence" value="ECO:0007669"/>
    <property type="project" value="UniProtKB-SubCell"/>
</dbReference>
<dbReference type="InterPro" id="IPR035980">
    <property type="entry name" value="Ribosomal_bS6_sf"/>
</dbReference>
<dbReference type="InterPro" id="IPR014717">
    <property type="entry name" value="Transl_elong_EF1B/ribsomal_bS6"/>
</dbReference>
<dbReference type="GO" id="GO:0006412">
    <property type="term" value="P:translation"/>
    <property type="evidence" value="ECO:0007669"/>
    <property type="project" value="InterPro"/>
</dbReference>
<sequence length="465" mass="52166">MPLYELVCISRTGLTQSALEGLLKRSAEAVLDRGGAVRGFVNMGRDQPLPYRMKRHREYHTRGTFWLMHYYSNPNTSNVLINQLKLDTRVVRCNVVKVTDKLNEMVNIADAHNDSERMAYSPPVPEATQQPAASHITVPSVSDFELKPKVNMEEELHFKFWNPMHYYKALNQHRMRLGLPNPGQFDMLNKEIKMALATNFMIEGGQADLAKMISPNFQAMHTFKLGLPGQPSLFEFAGVYADEDTLMHAKMDTEFNLQGRANYALSKKLQLKGQAQLMANNDSQSMVQLESEYTGLDYTANIKAINASPVDNTGIFIANYLQSITHKLGVGAELVYQRPMPKVQETSLSLALRYQPTEDRVFVVQSQSTNLLTASYWRKVSPKCEAGAELQMLNMPSQGRREASCTVGVKYDFAASTVRAMADNFGKVSMLLEEKIAPGFSFLISGELDHLKGENKFGIGLNLES</sequence>
<keyword evidence="7" id="KW-1000">Mitochondrion outer membrane</keyword>
<dbReference type="GO" id="GO:0003735">
    <property type="term" value="F:structural constituent of ribosome"/>
    <property type="evidence" value="ECO:0007669"/>
    <property type="project" value="InterPro"/>
</dbReference>
<dbReference type="InterPro" id="IPR000529">
    <property type="entry name" value="Ribosomal_bS6"/>
</dbReference>
<evidence type="ECO:0000256" key="4">
    <source>
        <dbReference type="ARBA" id="ARBA00022448"/>
    </source>
</evidence>
<evidence type="ECO:0000256" key="9">
    <source>
        <dbReference type="ARBA" id="ARBA00023128"/>
    </source>
</evidence>
<dbReference type="SUPFAM" id="SSF54995">
    <property type="entry name" value="Ribosomal protein S6"/>
    <property type="match status" value="1"/>
</dbReference>
<dbReference type="InterPro" id="IPR023614">
    <property type="entry name" value="Porin_dom_sf"/>
</dbReference>
<evidence type="ECO:0000313" key="12">
    <source>
        <dbReference type="Proteomes" id="UP001151518"/>
    </source>
</evidence>
<organism evidence="11 12">
    <name type="scientific">Coemansia spiralis</name>
    <dbReference type="NCBI Taxonomy" id="417178"/>
    <lineage>
        <taxon>Eukaryota</taxon>
        <taxon>Fungi</taxon>
        <taxon>Fungi incertae sedis</taxon>
        <taxon>Zoopagomycota</taxon>
        <taxon>Kickxellomycotina</taxon>
        <taxon>Kickxellomycetes</taxon>
        <taxon>Kickxellales</taxon>
        <taxon>Kickxellaceae</taxon>
        <taxon>Coemansia</taxon>
    </lineage>
</organism>
<dbReference type="CDD" id="cd07305">
    <property type="entry name" value="Porin3_Tom40"/>
    <property type="match status" value="1"/>
</dbReference>
<dbReference type="InterPro" id="IPR037930">
    <property type="entry name" value="Tom40"/>
</dbReference>
<dbReference type="GO" id="GO:0019843">
    <property type="term" value="F:rRNA binding"/>
    <property type="evidence" value="ECO:0007669"/>
    <property type="project" value="InterPro"/>
</dbReference>
<evidence type="ECO:0000256" key="1">
    <source>
        <dbReference type="ARBA" id="ARBA00004374"/>
    </source>
</evidence>
<name>A0A9W8G4D2_9FUNG</name>
<dbReference type="OrthoDB" id="19656at2759"/>
<dbReference type="GO" id="GO:0030150">
    <property type="term" value="P:protein import into mitochondrial matrix"/>
    <property type="evidence" value="ECO:0007669"/>
    <property type="project" value="InterPro"/>
</dbReference>
<dbReference type="EMBL" id="JANBTW010000018">
    <property type="protein sequence ID" value="KAJ2678724.1"/>
    <property type="molecule type" value="Genomic_DNA"/>
</dbReference>
<protein>
    <submittedName>
        <fullName evidence="11">Translocase of outer mitochondrial membrane</fullName>
    </submittedName>
</protein>
<evidence type="ECO:0000256" key="10">
    <source>
        <dbReference type="ARBA" id="ARBA00023136"/>
    </source>
</evidence>
<keyword evidence="9" id="KW-0496">Mitochondrion</keyword>
<dbReference type="GO" id="GO:0008320">
    <property type="term" value="F:protein transmembrane transporter activity"/>
    <property type="evidence" value="ECO:0007669"/>
    <property type="project" value="InterPro"/>
</dbReference>
<keyword evidence="6" id="KW-0812">Transmembrane</keyword>
<evidence type="ECO:0000313" key="11">
    <source>
        <dbReference type="EMBL" id="KAJ2678724.1"/>
    </source>
</evidence>
<dbReference type="Pfam" id="PF01459">
    <property type="entry name" value="Porin_3"/>
    <property type="match status" value="1"/>
</dbReference>
<keyword evidence="4" id="KW-0813">Transport</keyword>
<accession>A0A9W8G4D2</accession>